<sequence length="136" mass="14985">MPRPTYKRTVSTCALSLVFGAILLTYLMETREMAPPRKYVVNTQGDIVGVAKPEKKADVTDADTMKLKEQVEKKIESAKKAEVMKKEEEGLRAEDLIVPSVPDEAPDAVAPHVETPKASDLVPKAELNVPKVEKVE</sequence>
<proteinExistence type="predicted"/>
<dbReference type="AlphaFoldDB" id="A0A096AAJ5"/>
<evidence type="ECO:0000256" key="1">
    <source>
        <dbReference type="SAM" id="MobiDB-lite"/>
    </source>
</evidence>
<gene>
    <name evidence="3" type="ORF">HMPREF0647_09690</name>
</gene>
<reference evidence="3 4" key="1">
    <citation type="submission" date="2014-07" db="EMBL/GenBank/DDBJ databases">
        <authorList>
            <person name="McCorrison J."/>
            <person name="Sanka R."/>
            <person name="Torralba M."/>
            <person name="Gillis M."/>
            <person name="Haft D.H."/>
            <person name="Methe B."/>
            <person name="Sutton G."/>
            <person name="Nelson K.E."/>
        </authorList>
    </citation>
    <scope>NUCLEOTIDE SEQUENCE [LARGE SCALE GENOMIC DNA]</scope>
    <source>
        <strain evidence="3 4">DNF00320</strain>
    </source>
</reference>
<organism evidence="3 4">
    <name type="scientific">Prevotella bivia DNF00320</name>
    <dbReference type="NCBI Taxonomy" id="1401068"/>
    <lineage>
        <taxon>Bacteria</taxon>
        <taxon>Pseudomonadati</taxon>
        <taxon>Bacteroidota</taxon>
        <taxon>Bacteroidia</taxon>
        <taxon>Bacteroidales</taxon>
        <taxon>Prevotellaceae</taxon>
        <taxon>Prevotella</taxon>
    </lineage>
</organism>
<dbReference type="RefSeq" id="WP_036863140.1">
    <property type="nucleotide sequence ID" value="NZ_JRNQ01000075.1"/>
</dbReference>
<dbReference type="Proteomes" id="UP000029525">
    <property type="component" value="Unassembled WGS sequence"/>
</dbReference>
<keyword evidence="2" id="KW-0472">Membrane</keyword>
<dbReference type="OrthoDB" id="1073159at2"/>
<feature type="region of interest" description="Disordered" evidence="1">
    <location>
        <begin position="94"/>
        <end position="136"/>
    </location>
</feature>
<keyword evidence="2" id="KW-0812">Transmembrane</keyword>
<name>A0A096AAJ5_9BACT</name>
<accession>A0A096AAJ5</accession>
<keyword evidence="2" id="KW-1133">Transmembrane helix</keyword>
<evidence type="ECO:0000313" key="3">
    <source>
        <dbReference type="EMBL" id="KGF43581.1"/>
    </source>
</evidence>
<comment type="caution">
    <text evidence="3">The sequence shown here is derived from an EMBL/GenBank/DDBJ whole genome shotgun (WGS) entry which is preliminary data.</text>
</comment>
<dbReference type="EMBL" id="JRNQ01000075">
    <property type="protein sequence ID" value="KGF43581.1"/>
    <property type="molecule type" value="Genomic_DNA"/>
</dbReference>
<evidence type="ECO:0000256" key="2">
    <source>
        <dbReference type="SAM" id="Phobius"/>
    </source>
</evidence>
<feature type="transmembrane region" description="Helical" evidence="2">
    <location>
        <begin position="6"/>
        <end position="28"/>
    </location>
</feature>
<protein>
    <submittedName>
        <fullName evidence="3">Uncharacterized protein</fullName>
    </submittedName>
</protein>
<evidence type="ECO:0000313" key="4">
    <source>
        <dbReference type="Proteomes" id="UP000029525"/>
    </source>
</evidence>